<proteinExistence type="predicted"/>
<feature type="transmembrane region" description="Helical" evidence="1">
    <location>
        <begin position="550"/>
        <end position="567"/>
    </location>
</feature>
<feature type="domain" description="F-box" evidence="2">
    <location>
        <begin position="20"/>
        <end position="70"/>
    </location>
</feature>
<evidence type="ECO:0000256" key="1">
    <source>
        <dbReference type="SAM" id="Phobius"/>
    </source>
</evidence>
<dbReference type="InterPro" id="IPR036047">
    <property type="entry name" value="F-box-like_dom_sf"/>
</dbReference>
<sequence length="568" mass="64409">MGLKALLPLHFHSYFVTATPSPLATLPAELLTIIFQWLKLLSADQWTRVTHVCSYWRQVALNMQLLWQDITLTASHPDALLEMIRRAGELPLRLSLSIPRSFEGDLCAIIHSYINRIEQLELDYNNFRWTRPPEPTSHPVRSILRKLRLSDREDPYSSLAPHPILEFNFELPVLETLQIEGCVVSHNIFHLLQPTVKHLSMVAYPSLMRIFRGIPSLGLHGVSGMQGLETLVLKSRPRTGSTPDVDGLTMHFPFLRRLEMHEWDSAVAMTLEHLAFPSSTCIVIKSFGDELSERLSNAIMTKICGIRPLEEPTAIPRLHTVQIRTALQPDQTNLSCATIWVPGVDYDPESHSPFEPPIPTAEPRCSVTPGFNDNSKLLFSLCASSVYPVKSIQTLIISRTTPGPGPHLDWDDPDEDSTSLFMQGSFRYISSLESLYLEGIVWYELGYRTRLVLPRLQVLSLSGISFGEGYHPPYSDEDITVLEWLLRMLARRKEAVSPITKLIISKAEDFTQEDAALMQDAVDEFLWDGIVERSEEARDLASVSDRNRSWLALMFLITLLLQFLLTVF</sequence>
<dbReference type="InterPro" id="IPR001810">
    <property type="entry name" value="F-box_dom"/>
</dbReference>
<evidence type="ECO:0000313" key="3">
    <source>
        <dbReference type="EMBL" id="KAH8103536.1"/>
    </source>
</evidence>
<dbReference type="Proteomes" id="UP000813824">
    <property type="component" value="Unassembled WGS sequence"/>
</dbReference>
<dbReference type="AlphaFoldDB" id="A0A8K0UUP2"/>
<accession>A0A8K0UUP2</accession>
<organism evidence="3 4">
    <name type="scientific">Cristinia sonorae</name>
    <dbReference type="NCBI Taxonomy" id="1940300"/>
    <lineage>
        <taxon>Eukaryota</taxon>
        <taxon>Fungi</taxon>
        <taxon>Dikarya</taxon>
        <taxon>Basidiomycota</taxon>
        <taxon>Agaricomycotina</taxon>
        <taxon>Agaricomycetes</taxon>
        <taxon>Agaricomycetidae</taxon>
        <taxon>Agaricales</taxon>
        <taxon>Pleurotineae</taxon>
        <taxon>Stephanosporaceae</taxon>
        <taxon>Cristinia</taxon>
    </lineage>
</organism>
<keyword evidence="1" id="KW-0812">Transmembrane</keyword>
<gene>
    <name evidence="3" type="ORF">BXZ70DRAFT_737484</name>
</gene>
<dbReference type="Pfam" id="PF12937">
    <property type="entry name" value="F-box-like"/>
    <property type="match status" value="1"/>
</dbReference>
<dbReference type="SUPFAM" id="SSF52047">
    <property type="entry name" value="RNI-like"/>
    <property type="match status" value="1"/>
</dbReference>
<comment type="caution">
    <text evidence="3">The sequence shown here is derived from an EMBL/GenBank/DDBJ whole genome shotgun (WGS) entry which is preliminary data.</text>
</comment>
<dbReference type="Gene3D" id="1.20.1280.50">
    <property type="match status" value="1"/>
</dbReference>
<keyword evidence="1" id="KW-0472">Membrane</keyword>
<keyword evidence="4" id="KW-1185">Reference proteome</keyword>
<dbReference type="EMBL" id="JAEVFJ010000007">
    <property type="protein sequence ID" value="KAH8103536.1"/>
    <property type="molecule type" value="Genomic_DNA"/>
</dbReference>
<dbReference type="SUPFAM" id="SSF81383">
    <property type="entry name" value="F-box domain"/>
    <property type="match status" value="1"/>
</dbReference>
<evidence type="ECO:0000313" key="4">
    <source>
        <dbReference type="Proteomes" id="UP000813824"/>
    </source>
</evidence>
<dbReference type="PROSITE" id="PS50181">
    <property type="entry name" value="FBOX"/>
    <property type="match status" value="1"/>
</dbReference>
<name>A0A8K0UUP2_9AGAR</name>
<keyword evidence="1" id="KW-1133">Transmembrane helix</keyword>
<reference evidence="3" key="1">
    <citation type="journal article" date="2021" name="New Phytol.">
        <title>Evolutionary innovations through gain and loss of genes in the ectomycorrhizal Boletales.</title>
        <authorList>
            <person name="Wu G."/>
            <person name="Miyauchi S."/>
            <person name="Morin E."/>
            <person name="Kuo A."/>
            <person name="Drula E."/>
            <person name="Varga T."/>
            <person name="Kohler A."/>
            <person name="Feng B."/>
            <person name="Cao Y."/>
            <person name="Lipzen A."/>
            <person name="Daum C."/>
            <person name="Hundley H."/>
            <person name="Pangilinan J."/>
            <person name="Johnson J."/>
            <person name="Barry K."/>
            <person name="LaButti K."/>
            <person name="Ng V."/>
            <person name="Ahrendt S."/>
            <person name="Min B."/>
            <person name="Choi I.G."/>
            <person name="Park H."/>
            <person name="Plett J.M."/>
            <person name="Magnuson J."/>
            <person name="Spatafora J.W."/>
            <person name="Nagy L.G."/>
            <person name="Henrissat B."/>
            <person name="Grigoriev I.V."/>
            <person name="Yang Z.L."/>
            <person name="Xu J."/>
            <person name="Martin F.M."/>
        </authorList>
    </citation>
    <scope>NUCLEOTIDE SEQUENCE</scope>
    <source>
        <strain evidence="3">KKN 215</strain>
    </source>
</reference>
<protein>
    <recommendedName>
        <fullName evidence="2">F-box domain-containing protein</fullName>
    </recommendedName>
</protein>
<dbReference type="OrthoDB" id="2853207at2759"/>
<evidence type="ECO:0000259" key="2">
    <source>
        <dbReference type="PROSITE" id="PS50181"/>
    </source>
</evidence>